<gene>
    <name evidence="3" type="ORF">ABMA28_015047</name>
</gene>
<dbReference type="SMART" id="SM00848">
    <property type="entry name" value="Inhibitor_I29"/>
    <property type="match status" value="1"/>
</dbReference>
<feature type="signal peptide" evidence="1">
    <location>
        <begin position="1"/>
        <end position="19"/>
    </location>
</feature>
<comment type="caution">
    <text evidence="3">The sequence shown here is derived from an EMBL/GenBank/DDBJ whole genome shotgun (WGS) entry which is preliminary data.</text>
</comment>
<evidence type="ECO:0000259" key="2">
    <source>
        <dbReference type="SMART" id="SM00848"/>
    </source>
</evidence>
<keyword evidence="1" id="KW-0732">Signal</keyword>
<evidence type="ECO:0000256" key="1">
    <source>
        <dbReference type="SAM" id="SignalP"/>
    </source>
</evidence>
<dbReference type="AlphaFoldDB" id="A0ABD0TE34"/>
<organism evidence="3 4">
    <name type="scientific">Loxostege sticticalis</name>
    <name type="common">Beet webworm moth</name>
    <dbReference type="NCBI Taxonomy" id="481309"/>
    <lineage>
        <taxon>Eukaryota</taxon>
        <taxon>Metazoa</taxon>
        <taxon>Ecdysozoa</taxon>
        <taxon>Arthropoda</taxon>
        <taxon>Hexapoda</taxon>
        <taxon>Insecta</taxon>
        <taxon>Pterygota</taxon>
        <taxon>Neoptera</taxon>
        <taxon>Endopterygota</taxon>
        <taxon>Lepidoptera</taxon>
        <taxon>Glossata</taxon>
        <taxon>Ditrysia</taxon>
        <taxon>Pyraloidea</taxon>
        <taxon>Crambidae</taxon>
        <taxon>Pyraustinae</taxon>
        <taxon>Loxostege</taxon>
    </lineage>
</organism>
<protein>
    <recommendedName>
        <fullName evidence="2">Cathepsin propeptide inhibitor domain-containing protein</fullName>
    </recommendedName>
</protein>
<sequence>MKLLVSIALVVCICTLTMAAPDKEYYDLEKAPEYFAKFMKDFNRVYKDDADKQVHFEAFKKNLEEINRQNKDSTSATFGINKFADYTEEEKKNMMGFKRS</sequence>
<dbReference type="Pfam" id="PF08246">
    <property type="entry name" value="Inhibitor_I29"/>
    <property type="match status" value="1"/>
</dbReference>
<reference evidence="3 4" key="1">
    <citation type="submission" date="2024-06" db="EMBL/GenBank/DDBJ databases">
        <title>A chromosome-level genome assembly of beet webworm, Loxostege sticticalis.</title>
        <authorList>
            <person name="Zhang Y."/>
        </authorList>
    </citation>
    <scope>NUCLEOTIDE SEQUENCE [LARGE SCALE GENOMIC DNA]</scope>
    <source>
        <strain evidence="3">AQ028</strain>
        <tissue evidence="3">Male pupae</tissue>
    </source>
</reference>
<dbReference type="EMBL" id="JBEDNZ010000006">
    <property type="protein sequence ID" value="KAL0841335.1"/>
    <property type="molecule type" value="Genomic_DNA"/>
</dbReference>
<dbReference type="Proteomes" id="UP001549921">
    <property type="component" value="Unassembled WGS sequence"/>
</dbReference>
<dbReference type="SUPFAM" id="SSF54001">
    <property type="entry name" value="Cysteine proteinases"/>
    <property type="match status" value="1"/>
</dbReference>
<proteinExistence type="predicted"/>
<accession>A0ABD0TE34</accession>
<dbReference type="Gene3D" id="1.10.287.2250">
    <property type="match status" value="1"/>
</dbReference>
<feature type="domain" description="Cathepsin propeptide inhibitor" evidence="2">
    <location>
        <begin position="35"/>
        <end position="91"/>
    </location>
</feature>
<dbReference type="InterPro" id="IPR038765">
    <property type="entry name" value="Papain-like_cys_pep_sf"/>
</dbReference>
<feature type="chain" id="PRO_5044874580" description="Cathepsin propeptide inhibitor domain-containing protein" evidence="1">
    <location>
        <begin position="20"/>
        <end position="100"/>
    </location>
</feature>
<evidence type="ECO:0000313" key="4">
    <source>
        <dbReference type="Proteomes" id="UP001549921"/>
    </source>
</evidence>
<name>A0ABD0TE34_LOXSC</name>
<dbReference type="InterPro" id="IPR013201">
    <property type="entry name" value="Prot_inhib_I29"/>
</dbReference>
<evidence type="ECO:0000313" key="3">
    <source>
        <dbReference type="EMBL" id="KAL0841335.1"/>
    </source>
</evidence>